<dbReference type="InterPro" id="IPR043128">
    <property type="entry name" value="Rev_trsase/Diguanyl_cyclase"/>
</dbReference>
<feature type="transmembrane region" description="Helical" evidence="1">
    <location>
        <begin position="226"/>
        <end position="244"/>
    </location>
</feature>
<dbReference type="InterPro" id="IPR000014">
    <property type="entry name" value="PAS"/>
</dbReference>
<dbReference type="InterPro" id="IPR035965">
    <property type="entry name" value="PAS-like_dom_sf"/>
</dbReference>
<dbReference type="Gene3D" id="3.30.70.270">
    <property type="match status" value="1"/>
</dbReference>
<evidence type="ECO:0000313" key="5">
    <source>
        <dbReference type="EMBL" id="MDT0277339.1"/>
    </source>
</evidence>
<dbReference type="NCBIfam" id="TIGR00229">
    <property type="entry name" value="sensory_box"/>
    <property type="match status" value="1"/>
</dbReference>
<dbReference type="Pfam" id="PF00990">
    <property type="entry name" value="GGDEF"/>
    <property type="match status" value="1"/>
</dbReference>
<dbReference type="Pfam" id="PF00563">
    <property type="entry name" value="EAL"/>
    <property type="match status" value="1"/>
</dbReference>
<keyword evidence="1" id="KW-0472">Membrane</keyword>
<feature type="domain" description="GGDEF" evidence="4">
    <location>
        <begin position="471"/>
        <end position="600"/>
    </location>
</feature>
<dbReference type="InterPro" id="IPR001633">
    <property type="entry name" value="EAL_dom"/>
</dbReference>
<feature type="domain" description="PAS" evidence="2">
    <location>
        <begin position="323"/>
        <end position="395"/>
    </location>
</feature>
<dbReference type="NCBIfam" id="TIGR00254">
    <property type="entry name" value="GGDEF"/>
    <property type="match status" value="1"/>
</dbReference>
<dbReference type="InterPro" id="IPR029787">
    <property type="entry name" value="Nucleotide_cyclase"/>
</dbReference>
<sequence length="855" mass="89286">MSGLPRGLGWTLALGLVGLAFAVPYSAPDGTGMQWDALVLGSIALGSAWMAFRRIRLMDRVAARPWWPPVVGALCVAVAQFLAGLFPGPAFDGFGADDVVFLAGATTPLITCALLARRVIRTRWSALIVDGLLTTTALLVITELLRTPLLDPAGTPGDLRALVLVHGGCTAVLLGGAGALCAVSTQALRSAATTMIGAVAAQATGSACEAMGIVAPSPLWTAGSDLAVAAALLLSALAVHRAPLRTADRTARASAPVVGTAGVALVVLAMAGLPVALGLALAADQPLSGAAALGCCAVFALMALRLVLRIREDRRLTEDLVRAEEDFRELIEASSDGIAIMDGNYRLLFTSPAARTLLGIDGGREGAEDVTLMELVRLEDRTALRAATEDSPAGTRSPLLLGVLGADGEPRELEATCSERPGSGRRVLYLRDVTSRRRRERELERMAYTDHLTRLPNRAVLFQELGATTSAERCLLVLDMDGFKAVNDRAGHEAGDQLLVEVARRLHTVVRDTDLVTRLGGDEFAVVVTGTLADAEDVATRIVQVMALPYRVDGAVFAVGASVGIGVLGSGGGQLAFREADAALRAAKAAGKGCIRIAGADREENRVPVADYYERRAEGAMRLRLDGAFGPDHRLELVHALPAWSHAELGTLDGADIWTSSERHGRSADLQRWVIQHACAAAAELPDPRVGVVVSLPAGHVTVDGLAAEVAAALADSGLEPARLVVSFTEETLLTAPAALVGELEAIRASGVRLCLDDYGMGYSLYAQLARISLDLVRVDLGRLAAAQDLGHARQVLAAIVRTTDGFGIDVVAGGISSPEMHEAATTAGVRLLQGRALPHDLGPEDVADLLAAAV</sequence>
<evidence type="ECO:0000313" key="6">
    <source>
        <dbReference type="Proteomes" id="UP001183222"/>
    </source>
</evidence>
<dbReference type="PROSITE" id="PS50112">
    <property type="entry name" value="PAS"/>
    <property type="match status" value="1"/>
</dbReference>
<feature type="transmembrane region" description="Helical" evidence="1">
    <location>
        <begin position="287"/>
        <end position="308"/>
    </location>
</feature>
<name>A0ABU2KAW7_9ACTN</name>
<keyword evidence="5" id="KW-0548">Nucleotidyltransferase</keyword>
<organism evidence="5 6">
    <name type="scientific">Blastococcus goldschmidtiae</name>
    <dbReference type="NCBI Taxonomy" id="3075546"/>
    <lineage>
        <taxon>Bacteria</taxon>
        <taxon>Bacillati</taxon>
        <taxon>Actinomycetota</taxon>
        <taxon>Actinomycetes</taxon>
        <taxon>Geodermatophilales</taxon>
        <taxon>Geodermatophilaceae</taxon>
        <taxon>Blastococcus</taxon>
    </lineage>
</organism>
<dbReference type="SUPFAM" id="SSF55785">
    <property type="entry name" value="PYP-like sensor domain (PAS domain)"/>
    <property type="match status" value="1"/>
</dbReference>
<dbReference type="PROSITE" id="PS50883">
    <property type="entry name" value="EAL"/>
    <property type="match status" value="1"/>
</dbReference>
<evidence type="ECO:0000259" key="2">
    <source>
        <dbReference type="PROSITE" id="PS50112"/>
    </source>
</evidence>
<dbReference type="SUPFAM" id="SSF141868">
    <property type="entry name" value="EAL domain-like"/>
    <property type="match status" value="1"/>
</dbReference>
<proteinExistence type="predicted"/>
<feature type="transmembrane region" description="Helical" evidence="1">
    <location>
        <begin position="124"/>
        <end position="141"/>
    </location>
</feature>
<evidence type="ECO:0000259" key="3">
    <source>
        <dbReference type="PROSITE" id="PS50883"/>
    </source>
</evidence>
<dbReference type="SMART" id="SM00091">
    <property type="entry name" value="PAS"/>
    <property type="match status" value="1"/>
</dbReference>
<dbReference type="SMART" id="SM00052">
    <property type="entry name" value="EAL"/>
    <property type="match status" value="1"/>
</dbReference>
<dbReference type="EMBL" id="JAVREI010000012">
    <property type="protein sequence ID" value="MDT0277339.1"/>
    <property type="molecule type" value="Genomic_DNA"/>
</dbReference>
<evidence type="ECO:0000256" key="1">
    <source>
        <dbReference type="SAM" id="Phobius"/>
    </source>
</evidence>
<keyword evidence="1" id="KW-0812">Transmembrane</keyword>
<dbReference type="EC" id="2.7.7.65" evidence="5"/>
<feature type="transmembrane region" description="Helical" evidence="1">
    <location>
        <begin position="64"/>
        <end position="87"/>
    </location>
</feature>
<dbReference type="Proteomes" id="UP001183222">
    <property type="component" value="Unassembled WGS sequence"/>
</dbReference>
<dbReference type="PROSITE" id="PS50887">
    <property type="entry name" value="GGDEF"/>
    <property type="match status" value="1"/>
</dbReference>
<dbReference type="PANTHER" id="PTHR44757:SF2">
    <property type="entry name" value="BIOFILM ARCHITECTURE MAINTENANCE PROTEIN MBAA"/>
    <property type="match status" value="1"/>
</dbReference>
<dbReference type="CDD" id="cd01949">
    <property type="entry name" value="GGDEF"/>
    <property type="match status" value="1"/>
</dbReference>
<protein>
    <submittedName>
        <fullName evidence="5">Diguanylate cyclase</fullName>
        <ecNumber evidence="5">2.7.7.65</ecNumber>
    </submittedName>
</protein>
<dbReference type="InterPro" id="IPR052155">
    <property type="entry name" value="Biofilm_reg_signaling"/>
</dbReference>
<keyword evidence="6" id="KW-1185">Reference proteome</keyword>
<dbReference type="Gene3D" id="3.20.20.450">
    <property type="entry name" value="EAL domain"/>
    <property type="match status" value="1"/>
</dbReference>
<dbReference type="SMART" id="SM00267">
    <property type="entry name" value="GGDEF"/>
    <property type="match status" value="1"/>
</dbReference>
<keyword evidence="1" id="KW-1133">Transmembrane helix</keyword>
<feature type="domain" description="EAL" evidence="3">
    <location>
        <begin position="602"/>
        <end position="855"/>
    </location>
</feature>
<evidence type="ECO:0000259" key="4">
    <source>
        <dbReference type="PROSITE" id="PS50887"/>
    </source>
</evidence>
<dbReference type="Gene3D" id="3.30.450.20">
    <property type="entry name" value="PAS domain"/>
    <property type="match status" value="1"/>
</dbReference>
<gene>
    <name evidence="5" type="ORF">RM425_15645</name>
</gene>
<dbReference type="Pfam" id="PF13188">
    <property type="entry name" value="PAS_8"/>
    <property type="match status" value="1"/>
</dbReference>
<feature type="transmembrane region" description="Helical" evidence="1">
    <location>
        <begin position="161"/>
        <end position="183"/>
    </location>
</feature>
<reference evidence="6" key="1">
    <citation type="submission" date="2023-07" db="EMBL/GenBank/DDBJ databases">
        <title>30 novel species of actinomycetes from the DSMZ collection.</title>
        <authorList>
            <person name="Nouioui I."/>
        </authorList>
    </citation>
    <scope>NUCLEOTIDE SEQUENCE [LARGE SCALE GENOMIC DNA]</scope>
    <source>
        <strain evidence="6">DSM 46792</strain>
    </source>
</reference>
<dbReference type="PANTHER" id="PTHR44757">
    <property type="entry name" value="DIGUANYLATE CYCLASE DGCP"/>
    <property type="match status" value="1"/>
</dbReference>
<comment type="caution">
    <text evidence="5">The sequence shown here is derived from an EMBL/GenBank/DDBJ whole genome shotgun (WGS) entry which is preliminary data.</text>
</comment>
<dbReference type="RefSeq" id="WP_311346145.1">
    <property type="nucleotide sequence ID" value="NZ_JAVREI010000012.1"/>
</dbReference>
<feature type="transmembrane region" description="Helical" evidence="1">
    <location>
        <begin position="256"/>
        <end position="281"/>
    </location>
</feature>
<dbReference type="SUPFAM" id="SSF55073">
    <property type="entry name" value="Nucleotide cyclase"/>
    <property type="match status" value="1"/>
</dbReference>
<dbReference type="GO" id="GO:0052621">
    <property type="term" value="F:diguanylate cyclase activity"/>
    <property type="evidence" value="ECO:0007669"/>
    <property type="project" value="UniProtKB-EC"/>
</dbReference>
<feature type="transmembrane region" description="Helical" evidence="1">
    <location>
        <begin position="32"/>
        <end position="52"/>
    </location>
</feature>
<accession>A0ABU2KAW7</accession>
<dbReference type="CDD" id="cd01948">
    <property type="entry name" value="EAL"/>
    <property type="match status" value="1"/>
</dbReference>
<feature type="transmembrane region" description="Helical" evidence="1">
    <location>
        <begin position="195"/>
        <end position="214"/>
    </location>
</feature>
<feature type="transmembrane region" description="Helical" evidence="1">
    <location>
        <begin position="99"/>
        <end position="117"/>
    </location>
</feature>
<keyword evidence="5" id="KW-0808">Transferase</keyword>
<dbReference type="InterPro" id="IPR000160">
    <property type="entry name" value="GGDEF_dom"/>
</dbReference>
<dbReference type="InterPro" id="IPR035919">
    <property type="entry name" value="EAL_sf"/>
</dbReference>